<dbReference type="InterPro" id="IPR001005">
    <property type="entry name" value="SANT/Myb"/>
</dbReference>
<dbReference type="OrthoDB" id="551907at2759"/>
<proteinExistence type="predicted"/>
<keyword evidence="1" id="KW-0805">Transcription regulation</keyword>
<dbReference type="OMA" id="DNHIYNL"/>
<protein>
    <recommendedName>
        <fullName evidence="5">HTH myb-type domain-containing protein</fullName>
    </recommendedName>
</protein>
<feature type="region of interest" description="Disordered" evidence="4">
    <location>
        <begin position="192"/>
        <end position="247"/>
    </location>
</feature>
<evidence type="ECO:0000259" key="5">
    <source>
        <dbReference type="PROSITE" id="PS51294"/>
    </source>
</evidence>
<keyword evidence="7" id="KW-1185">Reference proteome</keyword>
<dbReference type="PANTHER" id="PTHR31314">
    <property type="entry name" value="MYB FAMILY TRANSCRIPTION FACTOR PHL7-LIKE"/>
    <property type="match status" value="1"/>
</dbReference>
<dbReference type="GO" id="GO:0003700">
    <property type="term" value="F:DNA-binding transcription factor activity"/>
    <property type="evidence" value="ECO:0007669"/>
    <property type="project" value="InterPro"/>
</dbReference>
<evidence type="ECO:0000313" key="6">
    <source>
        <dbReference type="EMBL" id="KAF8402598.1"/>
    </source>
</evidence>
<dbReference type="FunFam" id="1.10.10.60:FF:000002">
    <property type="entry name" value="Myb family transcription factor"/>
    <property type="match status" value="1"/>
</dbReference>
<dbReference type="PANTHER" id="PTHR31314:SF164">
    <property type="entry name" value="HTH MYB-TYPE DOMAIN-CONTAINING PROTEIN"/>
    <property type="match status" value="1"/>
</dbReference>
<dbReference type="SUPFAM" id="SSF46689">
    <property type="entry name" value="Homeodomain-like"/>
    <property type="match status" value="1"/>
</dbReference>
<dbReference type="Proteomes" id="UP000655225">
    <property type="component" value="Unassembled WGS sequence"/>
</dbReference>
<evidence type="ECO:0000256" key="4">
    <source>
        <dbReference type="SAM" id="MobiDB-lite"/>
    </source>
</evidence>
<dbReference type="AlphaFoldDB" id="A0A835DGJ6"/>
<dbReference type="InterPro" id="IPR006447">
    <property type="entry name" value="Myb_dom_plants"/>
</dbReference>
<feature type="domain" description="HTH myb-type" evidence="5">
    <location>
        <begin position="253"/>
        <end position="313"/>
    </location>
</feature>
<evidence type="ECO:0000313" key="7">
    <source>
        <dbReference type="Proteomes" id="UP000655225"/>
    </source>
</evidence>
<dbReference type="EMBL" id="JABCRI010000007">
    <property type="protein sequence ID" value="KAF8402598.1"/>
    <property type="molecule type" value="Genomic_DNA"/>
</dbReference>
<dbReference type="PROSITE" id="PS51294">
    <property type="entry name" value="HTH_MYB"/>
    <property type="match status" value="1"/>
</dbReference>
<dbReference type="InterPro" id="IPR009057">
    <property type="entry name" value="Homeodomain-like_sf"/>
</dbReference>
<evidence type="ECO:0000256" key="3">
    <source>
        <dbReference type="ARBA" id="ARBA00023242"/>
    </source>
</evidence>
<dbReference type="InterPro" id="IPR017930">
    <property type="entry name" value="Myb_dom"/>
</dbReference>
<keyword evidence="3" id="KW-0539">Nucleus</keyword>
<dbReference type="InterPro" id="IPR046955">
    <property type="entry name" value="PHR1-like"/>
</dbReference>
<dbReference type="Gene3D" id="1.10.10.60">
    <property type="entry name" value="Homeodomain-like"/>
    <property type="match status" value="1"/>
</dbReference>
<dbReference type="GO" id="GO:0003677">
    <property type="term" value="F:DNA binding"/>
    <property type="evidence" value="ECO:0007669"/>
    <property type="project" value="InterPro"/>
</dbReference>
<organism evidence="6 7">
    <name type="scientific">Tetracentron sinense</name>
    <name type="common">Spur-leaf</name>
    <dbReference type="NCBI Taxonomy" id="13715"/>
    <lineage>
        <taxon>Eukaryota</taxon>
        <taxon>Viridiplantae</taxon>
        <taxon>Streptophyta</taxon>
        <taxon>Embryophyta</taxon>
        <taxon>Tracheophyta</taxon>
        <taxon>Spermatophyta</taxon>
        <taxon>Magnoliopsida</taxon>
        <taxon>Trochodendrales</taxon>
        <taxon>Trochodendraceae</taxon>
        <taxon>Tetracentron</taxon>
    </lineage>
</organism>
<feature type="compositionally biased region" description="Acidic residues" evidence="4">
    <location>
        <begin position="211"/>
        <end position="221"/>
    </location>
</feature>
<dbReference type="NCBIfam" id="TIGR01557">
    <property type="entry name" value="myb_SHAQKYF"/>
    <property type="match status" value="1"/>
</dbReference>
<evidence type="ECO:0000256" key="1">
    <source>
        <dbReference type="ARBA" id="ARBA00023015"/>
    </source>
</evidence>
<evidence type="ECO:0000256" key="2">
    <source>
        <dbReference type="ARBA" id="ARBA00023163"/>
    </source>
</evidence>
<sequence length="558" mass="63478">MPRYSDASWSGNRNWMSNPYMDDNTKTRMRAGFHGPVVEMLGGTSEKTKNGAFYMDNSTFTEQTIAREFQEEIRLLYGQESCRIQTRPSIIEPNFLTQLQERGKERARCLNSTVSIDTNLRMAGEGPNMSKRKAAVCNLDLNLSLNMSPRQPEAREGGWGKEEVDSNLSLSLLPPSKKKKYSIGFKDSSLQIKEMKDSGSSEGSKSSPSEKDEDEGEEVDDDSKPINGGSPSNSTIEEIERKADSGSVRQYARSKISRLRWTPDLHLCFVQAIERLGGQDRATPKLVLQLMDIKGLSIAHVKSHLQMYRSKKNDDPGQVTMEQGHLIEGRDRHIYNLSQLPMLQCFNQRPTSSFRYGDASWSGHENQMHNPYMTRASNDWTKPGFYGSVAERIFGSNNINSRYRGLFHMGNSISNGQADKRTHETQNEFQLFHNRKSWRTEIRPTPREPNVITQLQERGREQMNCFNNTVSQDMNCKMTPEERSTAKRKALDCDLNLSLSLKITPRHDEYQRDLEDDEVGSSLTLSLFSPSSSKLSRLKEGDDSRKHARRSSTLDLTI</sequence>
<accession>A0A835DGJ6</accession>
<feature type="region of interest" description="Disordered" evidence="4">
    <location>
        <begin position="533"/>
        <end position="558"/>
    </location>
</feature>
<comment type="caution">
    <text evidence="6">The sequence shown here is derived from an EMBL/GenBank/DDBJ whole genome shotgun (WGS) entry which is preliminary data.</text>
</comment>
<dbReference type="Pfam" id="PF00249">
    <property type="entry name" value="Myb_DNA-binding"/>
    <property type="match status" value="1"/>
</dbReference>
<reference evidence="6 7" key="1">
    <citation type="submission" date="2020-04" db="EMBL/GenBank/DDBJ databases">
        <title>Plant Genome Project.</title>
        <authorList>
            <person name="Zhang R.-G."/>
        </authorList>
    </citation>
    <scope>NUCLEOTIDE SEQUENCE [LARGE SCALE GENOMIC DNA]</scope>
    <source>
        <strain evidence="6">YNK0</strain>
        <tissue evidence="6">Leaf</tissue>
    </source>
</reference>
<keyword evidence="2" id="KW-0804">Transcription</keyword>
<name>A0A835DGJ6_TETSI</name>
<gene>
    <name evidence="6" type="ORF">HHK36_010686</name>
</gene>